<proteinExistence type="predicted"/>
<evidence type="ECO:0000313" key="1">
    <source>
        <dbReference type="EMBL" id="KAJ8678949.1"/>
    </source>
</evidence>
<name>A0ACC2P8L6_9HYME</name>
<gene>
    <name evidence="1" type="ORF">QAD02_014736</name>
</gene>
<comment type="caution">
    <text evidence="1">The sequence shown here is derived from an EMBL/GenBank/DDBJ whole genome shotgun (WGS) entry which is preliminary data.</text>
</comment>
<evidence type="ECO:0000313" key="2">
    <source>
        <dbReference type="Proteomes" id="UP001239111"/>
    </source>
</evidence>
<protein>
    <submittedName>
        <fullName evidence="1">Uncharacterized protein</fullName>
    </submittedName>
</protein>
<dbReference type="Proteomes" id="UP001239111">
    <property type="component" value="Chromosome 2"/>
</dbReference>
<accession>A0ACC2P8L6</accession>
<keyword evidence="2" id="KW-1185">Reference proteome</keyword>
<reference evidence="1" key="1">
    <citation type="submission" date="2023-04" db="EMBL/GenBank/DDBJ databases">
        <title>A chromosome-level genome assembly of the parasitoid wasp Eretmocerus hayati.</title>
        <authorList>
            <person name="Zhong Y."/>
            <person name="Liu S."/>
            <person name="Liu Y."/>
        </authorList>
    </citation>
    <scope>NUCLEOTIDE SEQUENCE</scope>
    <source>
        <strain evidence="1">ZJU_SS_LIU_2023</strain>
    </source>
</reference>
<sequence length="433" mass="48915">MLIFQCSLLIIVVCLIYSTTSSAEWLDCKNSTYSALSLYDDRRIFIYDAEIHVKYDRSDLAVYEYAESRTANVLINNTAVFFSGNIVKETGKSNPPALRLSRVLYTQIVGTAHLKTDSTTTNSLKDCDLYLTRSRDDKDSDFPGKIQIEILHQAASCVRQQVCKRLGALNAEDFNNAKAHPYEFGSISVPVRESKIHSNDVHQSNNIYELEQSVNVNNLTSMLTLEQLHHNNVELQSTINILVDLAVAEIVREFRKHSNGTIKIPDISKKFSEDSEWQPTGEFDAINGVFSDLTTLERTDNAHLSHNGWKFTLSCGFGLSKAIVNYEKYKLRYGLKVSGNLWASVKGAALDLTLNIDYNQKPCQTTLSNLQITKMGQVDVKVTGLSPLNSLLSKIISWIAEKWKTEVVVEVQDEIRTIVQEHISQFNCERFRP</sequence>
<organism evidence="1 2">
    <name type="scientific">Eretmocerus hayati</name>
    <dbReference type="NCBI Taxonomy" id="131215"/>
    <lineage>
        <taxon>Eukaryota</taxon>
        <taxon>Metazoa</taxon>
        <taxon>Ecdysozoa</taxon>
        <taxon>Arthropoda</taxon>
        <taxon>Hexapoda</taxon>
        <taxon>Insecta</taxon>
        <taxon>Pterygota</taxon>
        <taxon>Neoptera</taxon>
        <taxon>Endopterygota</taxon>
        <taxon>Hymenoptera</taxon>
        <taxon>Apocrita</taxon>
        <taxon>Proctotrupomorpha</taxon>
        <taxon>Chalcidoidea</taxon>
        <taxon>Aphelinidae</taxon>
        <taxon>Aphelininae</taxon>
        <taxon>Eretmocerus</taxon>
    </lineage>
</organism>
<dbReference type="EMBL" id="CM056742">
    <property type="protein sequence ID" value="KAJ8678949.1"/>
    <property type="molecule type" value="Genomic_DNA"/>
</dbReference>